<dbReference type="AlphaFoldDB" id="A0A0B6YJ23"/>
<proteinExistence type="predicted"/>
<feature type="non-terminal residue" evidence="1">
    <location>
        <position position="70"/>
    </location>
</feature>
<feature type="non-terminal residue" evidence="1">
    <location>
        <position position="1"/>
    </location>
</feature>
<dbReference type="InterPro" id="IPR032675">
    <property type="entry name" value="LRR_dom_sf"/>
</dbReference>
<organism evidence="1">
    <name type="scientific">Arion vulgaris</name>
    <dbReference type="NCBI Taxonomy" id="1028688"/>
    <lineage>
        <taxon>Eukaryota</taxon>
        <taxon>Metazoa</taxon>
        <taxon>Spiralia</taxon>
        <taxon>Lophotrochozoa</taxon>
        <taxon>Mollusca</taxon>
        <taxon>Gastropoda</taxon>
        <taxon>Heterobranchia</taxon>
        <taxon>Euthyneura</taxon>
        <taxon>Panpulmonata</taxon>
        <taxon>Eupulmonata</taxon>
        <taxon>Stylommatophora</taxon>
        <taxon>Helicina</taxon>
        <taxon>Arionoidea</taxon>
        <taxon>Arionidae</taxon>
        <taxon>Arion</taxon>
    </lineage>
</organism>
<dbReference type="InterPro" id="IPR001611">
    <property type="entry name" value="Leu-rich_rpt"/>
</dbReference>
<dbReference type="SUPFAM" id="SSF52058">
    <property type="entry name" value="L domain-like"/>
    <property type="match status" value="1"/>
</dbReference>
<dbReference type="Pfam" id="PF13855">
    <property type="entry name" value="LRR_8"/>
    <property type="match status" value="1"/>
</dbReference>
<protein>
    <submittedName>
        <fullName evidence="1">Uncharacterized protein</fullName>
    </submittedName>
</protein>
<reference evidence="1" key="1">
    <citation type="submission" date="2014-12" db="EMBL/GenBank/DDBJ databases">
        <title>Insight into the proteome of Arion vulgaris.</title>
        <authorList>
            <person name="Aradska J."/>
            <person name="Bulat T."/>
            <person name="Smidak R."/>
            <person name="Sarate P."/>
            <person name="Gangsoo J."/>
            <person name="Sialana F."/>
            <person name="Bilban M."/>
            <person name="Lubec G."/>
        </authorList>
    </citation>
    <scope>NUCLEOTIDE SEQUENCE</scope>
    <source>
        <tissue evidence="1">Skin</tissue>
    </source>
</reference>
<name>A0A0B6YJ23_9EUPU</name>
<evidence type="ECO:0000313" key="1">
    <source>
        <dbReference type="EMBL" id="CEK56159.1"/>
    </source>
</evidence>
<gene>
    <name evidence="1" type="primary">ORF26950</name>
</gene>
<accession>A0A0B6YJ23</accession>
<dbReference type="Gene3D" id="3.80.10.10">
    <property type="entry name" value="Ribonuclease Inhibitor"/>
    <property type="match status" value="1"/>
</dbReference>
<sequence>PDPSIMSKLILLRAVFLDNNDFQTLQQNAFKDVQLQMLDLSYNRINKIDPLAFERAIFENLDLSSNLIIS</sequence>
<dbReference type="PROSITE" id="PS51450">
    <property type="entry name" value="LRR"/>
    <property type="match status" value="1"/>
</dbReference>
<dbReference type="EMBL" id="HACG01009294">
    <property type="protein sequence ID" value="CEK56159.1"/>
    <property type="molecule type" value="Transcribed_RNA"/>
</dbReference>